<dbReference type="NCBIfam" id="TIGR02532">
    <property type="entry name" value="IV_pilin_GFxxxE"/>
    <property type="match status" value="1"/>
</dbReference>
<dbReference type="InterPro" id="IPR012902">
    <property type="entry name" value="N_methyl_site"/>
</dbReference>
<organism evidence="3 4">
    <name type="scientific">Bradyrhizobium lablabi</name>
    <dbReference type="NCBI Taxonomy" id="722472"/>
    <lineage>
        <taxon>Bacteria</taxon>
        <taxon>Pseudomonadati</taxon>
        <taxon>Pseudomonadota</taxon>
        <taxon>Alphaproteobacteria</taxon>
        <taxon>Hyphomicrobiales</taxon>
        <taxon>Nitrobacteraceae</taxon>
        <taxon>Bradyrhizobium</taxon>
    </lineage>
</organism>
<gene>
    <name evidence="3" type="ORF">SAMN05444159_0935</name>
</gene>
<evidence type="ECO:0000313" key="4">
    <source>
        <dbReference type="Proteomes" id="UP000189935"/>
    </source>
</evidence>
<evidence type="ECO:0000256" key="1">
    <source>
        <dbReference type="SAM" id="MobiDB-lite"/>
    </source>
</evidence>
<dbReference type="Proteomes" id="UP000189935">
    <property type="component" value="Chromosome I"/>
</dbReference>
<keyword evidence="2" id="KW-0812">Transmembrane</keyword>
<feature type="region of interest" description="Disordered" evidence="1">
    <location>
        <begin position="209"/>
        <end position="254"/>
    </location>
</feature>
<feature type="transmembrane region" description="Helical" evidence="2">
    <location>
        <begin position="20"/>
        <end position="42"/>
    </location>
</feature>
<accession>A0A1M6KCQ6</accession>
<keyword evidence="2" id="KW-0472">Membrane</keyword>
<dbReference type="EMBL" id="LT670844">
    <property type="protein sequence ID" value="SHJ56746.1"/>
    <property type="molecule type" value="Genomic_DNA"/>
</dbReference>
<dbReference type="AlphaFoldDB" id="A0A1M6KCQ6"/>
<evidence type="ECO:0000313" key="3">
    <source>
        <dbReference type="EMBL" id="SHJ56746.1"/>
    </source>
</evidence>
<evidence type="ECO:0000256" key="2">
    <source>
        <dbReference type="SAM" id="Phobius"/>
    </source>
</evidence>
<name>A0A1M6KCQ6_9BRAD</name>
<sequence>MSVSPISKRDGESGFTLIETLVALALTGLVLSALANITSQWLPNWNRGMDRIQRSESVALALQRISADLAAAEYVPPGREQRQPLFEGSELAVTFVRTSLGPNSRPGLDVVRIGETSDRRDFVTVRTRAPFAPLPQGTSLSEQIQLGDPVVLLRAPFRLSFSYAGRDRVWKSSWRDADRLPAAIMLTVRDAATERVLSVSTVTSIHAEAPAGGNCAQPGPGCDGKTGGADQNSKDGSKGNASPANAAVGQGGTQ</sequence>
<reference evidence="3 4" key="1">
    <citation type="submission" date="2016-11" db="EMBL/GenBank/DDBJ databases">
        <authorList>
            <person name="Jaros S."/>
            <person name="Januszkiewicz K."/>
            <person name="Wedrychowicz H."/>
        </authorList>
    </citation>
    <scope>NUCLEOTIDE SEQUENCE [LARGE SCALE GENOMIC DNA]</scope>
    <source>
        <strain evidence="3 4">GAS499</strain>
    </source>
</reference>
<dbReference type="PROSITE" id="PS00409">
    <property type="entry name" value="PROKAR_NTER_METHYL"/>
    <property type="match status" value="1"/>
</dbReference>
<keyword evidence="2" id="KW-1133">Transmembrane helix</keyword>
<protein>
    <submittedName>
        <fullName evidence="3">General secretion pathway protein J</fullName>
    </submittedName>
</protein>
<proteinExistence type="predicted"/>
<dbReference type="RefSeq" id="WP_079537124.1">
    <property type="nucleotide sequence ID" value="NZ_LT670844.1"/>
</dbReference>
<dbReference type="OrthoDB" id="7958789at2"/>
<dbReference type="Pfam" id="PF07963">
    <property type="entry name" value="N_methyl"/>
    <property type="match status" value="1"/>
</dbReference>